<gene>
    <name evidence="2" type="ORF">QT716_10650</name>
</gene>
<protein>
    <submittedName>
        <fullName evidence="2">BCCT family transporter</fullName>
    </submittedName>
</protein>
<name>A0ABU4G0J7_9BACL</name>
<dbReference type="Proteomes" id="UP001280629">
    <property type="component" value="Unassembled WGS sequence"/>
</dbReference>
<evidence type="ECO:0000313" key="3">
    <source>
        <dbReference type="Proteomes" id="UP001280629"/>
    </source>
</evidence>
<accession>A0ABU4G0J7</accession>
<proteinExistence type="predicted"/>
<comment type="caution">
    <text evidence="2">The sequence shown here is derived from an EMBL/GenBank/DDBJ whole genome shotgun (WGS) entry which is preliminary data.</text>
</comment>
<sequence length="33" mass="3468">MAVTGDGNPPKTIRVFWAIIMAVIATILIKIGG</sequence>
<keyword evidence="1" id="KW-0812">Transmembrane</keyword>
<organism evidence="2 3">
    <name type="scientific">Sporosarcina aquimarina</name>
    <dbReference type="NCBI Taxonomy" id="114975"/>
    <lineage>
        <taxon>Bacteria</taxon>
        <taxon>Bacillati</taxon>
        <taxon>Bacillota</taxon>
        <taxon>Bacilli</taxon>
        <taxon>Bacillales</taxon>
        <taxon>Caryophanaceae</taxon>
        <taxon>Sporosarcina</taxon>
    </lineage>
</organism>
<feature type="transmembrane region" description="Helical" evidence="1">
    <location>
        <begin position="12"/>
        <end position="31"/>
    </location>
</feature>
<reference evidence="2 3" key="1">
    <citation type="submission" date="2023-06" db="EMBL/GenBank/DDBJ databases">
        <title>Sporosarcina sp. nov., isolated from Korean traditional fermented seafood 'Jeotgal'.</title>
        <authorList>
            <person name="Yang A.-I."/>
            <person name="Shin N.-R."/>
        </authorList>
    </citation>
    <scope>NUCLEOTIDE SEQUENCE [LARGE SCALE GENOMIC DNA]</scope>
    <source>
        <strain evidence="2 3">KCTC3840</strain>
    </source>
</reference>
<keyword evidence="1" id="KW-0472">Membrane</keyword>
<dbReference type="RefSeq" id="WP_317936220.1">
    <property type="nucleotide sequence ID" value="NZ_JAUBDH010000006.1"/>
</dbReference>
<dbReference type="EMBL" id="JAUBDH010000006">
    <property type="protein sequence ID" value="MDW0110494.1"/>
    <property type="molecule type" value="Genomic_DNA"/>
</dbReference>
<evidence type="ECO:0000313" key="2">
    <source>
        <dbReference type="EMBL" id="MDW0110494.1"/>
    </source>
</evidence>
<keyword evidence="3" id="KW-1185">Reference proteome</keyword>
<keyword evidence="1" id="KW-1133">Transmembrane helix</keyword>
<evidence type="ECO:0000256" key="1">
    <source>
        <dbReference type="SAM" id="Phobius"/>
    </source>
</evidence>